<feature type="signal peptide" evidence="1">
    <location>
        <begin position="1"/>
        <end position="25"/>
    </location>
</feature>
<dbReference type="InterPro" id="IPR009337">
    <property type="entry name" value="DUF995"/>
</dbReference>
<dbReference type="AlphaFoldDB" id="D7A469"/>
<dbReference type="EMBL" id="CP002026">
    <property type="protein sequence ID" value="ADH87889.1"/>
    <property type="molecule type" value="Genomic_DNA"/>
</dbReference>
<reference evidence="2 3" key="1">
    <citation type="journal article" date="2012" name="Stand. Genomic Sci.">
        <title>Complete genome sequence of the facultatively chemolithoautotrophic and methylotrophic alpha Proteobacterium Starkeya novella type strain (ATCC 8093(T)).</title>
        <authorList>
            <person name="Kappler U."/>
            <person name="Davenport K."/>
            <person name="Beatson S."/>
            <person name="Lucas S."/>
            <person name="Lapidus A."/>
            <person name="Copeland A."/>
            <person name="Berry K.W."/>
            <person name="Glavina Del Rio T."/>
            <person name="Hammon N."/>
            <person name="Dalin E."/>
            <person name="Tice H."/>
            <person name="Pitluck S."/>
            <person name="Richardson P."/>
            <person name="Bruce D."/>
            <person name="Goodwin L.A."/>
            <person name="Han C."/>
            <person name="Tapia R."/>
            <person name="Detter J.C."/>
            <person name="Chang Y.J."/>
            <person name="Jeffries C.D."/>
            <person name="Land M."/>
            <person name="Hauser L."/>
            <person name="Kyrpides N.C."/>
            <person name="Goker M."/>
            <person name="Ivanova N."/>
            <person name="Klenk H.P."/>
            <person name="Woyke T."/>
        </authorList>
    </citation>
    <scope>NUCLEOTIDE SEQUENCE [LARGE SCALE GENOMIC DNA]</scope>
    <source>
        <strain evidence="3">ATCC 8093 / DSM 506 / JCM 20403 / CCM 1077 / IAM 12100 / NBRC 12443 / NCIMB 10456</strain>
    </source>
</reference>
<proteinExistence type="predicted"/>
<organism evidence="2 3">
    <name type="scientific">Ancylobacter novellus (strain ATCC 8093 / DSM 506 / JCM 20403 / CCM 1077 / IAM 12100 / NBRC 12443 / NCIMB 10456)</name>
    <name type="common">Starkeya novella</name>
    <dbReference type="NCBI Taxonomy" id="639283"/>
    <lineage>
        <taxon>Bacteria</taxon>
        <taxon>Pseudomonadati</taxon>
        <taxon>Pseudomonadota</taxon>
        <taxon>Alphaproteobacteria</taxon>
        <taxon>Hyphomicrobiales</taxon>
        <taxon>Xanthobacteraceae</taxon>
        <taxon>Ancylobacter</taxon>
    </lineage>
</organism>
<dbReference type="eggNOG" id="ENOG50334R7">
    <property type="taxonomic scope" value="Bacteria"/>
</dbReference>
<dbReference type="RefSeq" id="WP_013165394.1">
    <property type="nucleotide sequence ID" value="NC_014217.1"/>
</dbReference>
<keyword evidence="1" id="KW-0732">Signal</keyword>
<sequence length="169" mass="18244">MRTSTLTLAAIAVSLTCTLSASADAAQRRATATVMRPNDVRALYAGKTWIWSDGAAYFAPNRRFVAWSGSGKQASYAEGEWRVTPLGRMCFSAIWRGVGPSGRNITCFGHRVMGGQVIYQQKEPGGAWYVFKHGQTAAGDEYAKFRAGDEASAGVGKVKQELKLLSARS</sequence>
<gene>
    <name evidence="2" type="ordered locus">Snov_0556</name>
</gene>
<dbReference type="OrthoDB" id="8071960at2"/>
<protein>
    <recommendedName>
        <fullName evidence="4">DUF995 domain-containing protein</fullName>
    </recommendedName>
</protein>
<evidence type="ECO:0008006" key="4">
    <source>
        <dbReference type="Google" id="ProtNLM"/>
    </source>
</evidence>
<evidence type="ECO:0000256" key="1">
    <source>
        <dbReference type="SAM" id="SignalP"/>
    </source>
</evidence>
<dbReference type="KEGG" id="sno:Snov_0556"/>
<dbReference type="Proteomes" id="UP000006633">
    <property type="component" value="Chromosome"/>
</dbReference>
<dbReference type="HOGENOM" id="CLU_099449_0_0_5"/>
<evidence type="ECO:0000313" key="2">
    <source>
        <dbReference type="EMBL" id="ADH87889.1"/>
    </source>
</evidence>
<feature type="chain" id="PRO_5003092464" description="DUF995 domain-containing protein" evidence="1">
    <location>
        <begin position="26"/>
        <end position="169"/>
    </location>
</feature>
<evidence type="ECO:0000313" key="3">
    <source>
        <dbReference type="Proteomes" id="UP000006633"/>
    </source>
</evidence>
<accession>D7A469</accession>
<keyword evidence="3" id="KW-1185">Reference proteome</keyword>
<dbReference type="STRING" id="639283.Snov_0556"/>
<name>D7A469_ANCN5</name>
<dbReference type="Pfam" id="PF06191">
    <property type="entry name" value="DUF995"/>
    <property type="match status" value="1"/>
</dbReference>